<proteinExistence type="predicted"/>
<reference evidence="1" key="1">
    <citation type="submission" date="2018-02" db="EMBL/GenBank/DDBJ databases">
        <title>Rhizophora mucronata_Transcriptome.</title>
        <authorList>
            <person name="Meera S.P."/>
            <person name="Sreeshan A."/>
            <person name="Augustine A."/>
        </authorList>
    </citation>
    <scope>NUCLEOTIDE SEQUENCE</scope>
    <source>
        <tissue evidence="1">Leaf</tissue>
    </source>
</reference>
<dbReference type="AlphaFoldDB" id="A0A2P2K3Y2"/>
<accession>A0A2P2K3Y2</accession>
<organism evidence="1">
    <name type="scientific">Rhizophora mucronata</name>
    <name type="common">Asiatic mangrove</name>
    <dbReference type="NCBI Taxonomy" id="61149"/>
    <lineage>
        <taxon>Eukaryota</taxon>
        <taxon>Viridiplantae</taxon>
        <taxon>Streptophyta</taxon>
        <taxon>Embryophyta</taxon>
        <taxon>Tracheophyta</taxon>
        <taxon>Spermatophyta</taxon>
        <taxon>Magnoliopsida</taxon>
        <taxon>eudicotyledons</taxon>
        <taxon>Gunneridae</taxon>
        <taxon>Pentapetalae</taxon>
        <taxon>rosids</taxon>
        <taxon>fabids</taxon>
        <taxon>Malpighiales</taxon>
        <taxon>Rhizophoraceae</taxon>
        <taxon>Rhizophora</taxon>
    </lineage>
</organism>
<name>A0A2P2K3Y2_RHIMU</name>
<dbReference type="EMBL" id="GGEC01019943">
    <property type="protein sequence ID" value="MBX00427.1"/>
    <property type="molecule type" value="Transcribed_RNA"/>
</dbReference>
<protein>
    <submittedName>
        <fullName evidence="1">Uncharacterized protein</fullName>
    </submittedName>
</protein>
<sequence>MLIFISFCVFFFPVCYCSQR</sequence>
<evidence type="ECO:0000313" key="1">
    <source>
        <dbReference type="EMBL" id="MBX00427.1"/>
    </source>
</evidence>